<dbReference type="PANTHER" id="PTHR11787:SF11">
    <property type="entry name" value="GUANOSINE NUCLEOTIDE DIPHOSPHATE DISSOCIATION INHIBITOR"/>
    <property type="match status" value="1"/>
</dbReference>
<sequence length="400" mass="44111">MDVEYDVIVLGTGLKECILSGLLSVDRLKVLHMDRNDYYGGDCTSLNLNQLWKRFKGEETPPAQLGASRDYNVDMVPKFMMANGALVRVLIHTGVTKYMSFKAVDGSYVFNKGKIHKVPSTDMEALKSPLMGLFEKRRAGKFFLKYGLDDNTIDFIGHAVALHRDDSYLAEPAIDTLYAESVSRFQGGSPYIYPLYGLGELPQGFARLSAVYGGTYMLSKPECKVEFDDEGKVCGVTSEGETAKCKKVVCDPSYLSDKVKKVGKVYRAIAILSHPIPNTAESHSVQIIIPQKQLSRTSDMQGKFIAFVSAQAETDNPETELKPGIDLLGPVDELFIDTYDRYEPTNDSSSDNCFISTSYDATTHFESTVMDVLSLYTKITGKTVDLSVDLSAASAAEDDV</sequence>
<dbReference type="Gene3D" id="3.30.519.10">
    <property type="entry name" value="Guanine Nucleotide Dissociation Inhibitor, domain 2"/>
    <property type="match status" value="2"/>
</dbReference>
<dbReference type="PRINTS" id="PR00891">
    <property type="entry name" value="RABGDIREP"/>
</dbReference>
<dbReference type="GO" id="GO:0016192">
    <property type="term" value="P:vesicle-mediated transport"/>
    <property type="evidence" value="ECO:0007669"/>
    <property type="project" value="TreeGrafter"/>
</dbReference>
<reference evidence="3 4" key="1">
    <citation type="journal article" date="2019" name="Sci. Rep.">
        <title>A high-quality genome of Eragrostis curvula grass provides insights into Poaceae evolution and supports new strategies to enhance forage quality.</title>
        <authorList>
            <person name="Carballo J."/>
            <person name="Santos B.A.C.M."/>
            <person name="Zappacosta D."/>
            <person name="Garbus I."/>
            <person name="Selva J.P."/>
            <person name="Gallo C.A."/>
            <person name="Diaz A."/>
            <person name="Albertini E."/>
            <person name="Caccamo M."/>
            <person name="Echenique V."/>
        </authorList>
    </citation>
    <scope>NUCLEOTIDE SEQUENCE [LARGE SCALE GENOMIC DNA]</scope>
    <source>
        <strain evidence="4">cv. Victoria</strain>
        <tissue evidence="3">Leaf</tissue>
    </source>
</reference>
<dbReference type="Proteomes" id="UP000324897">
    <property type="component" value="Chromosome 4"/>
</dbReference>
<dbReference type="PANTHER" id="PTHR11787">
    <property type="entry name" value="RAB GDP-DISSOCIATION INHIBITOR"/>
    <property type="match status" value="1"/>
</dbReference>
<comment type="caution">
    <text evidence="3">The sequence shown here is derived from an EMBL/GenBank/DDBJ whole genome shotgun (WGS) entry which is preliminary data.</text>
</comment>
<dbReference type="SUPFAM" id="SSF54373">
    <property type="entry name" value="FAD-linked reductases, C-terminal domain"/>
    <property type="match status" value="1"/>
</dbReference>
<name>A0A5J9VVM0_9POAL</name>
<dbReference type="PRINTS" id="PR00892">
    <property type="entry name" value="RABGDI"/>
</dbReference>
<evidence type="ECO:0000256" key="2">
    <source>
        <dbReference type="RuleBase" id="RU363124"/>
    </source>
</evidence>
<organism evidence="3 4">
    <name type="scientific">Eragrostis curvula</name>
    <name type="common">weeping love grass</name>
    <dbReference type="NCBI Taxonomy" id="38414"/>
    <lineage>
        <taxon>Eukaryota</taxon>
        <taxon>Viridiplantae</taxon>
        <taxon>Streptophyta</taxon>
        <taxon>Embryophyta</taxon>
        <taxon>Tracheophyta</taxon>
        <taxon>Spermatophyta</taxon>
        <taxon>Magnoliopsida</taxon>
        <taxon>Liliopsida</taxon>
        <taxon>Poales</taxon>
        <taxon>Poaceae</taxon>
        <taxon>PACMAD clade</taxon>
        <taxon>Chloridoideae</taxon>
        <taxon>Eragrostideae</taxon>
        <taxon>Eragrostidinae</taxon>
        <taxon>Eragrostis</taxon>
    </lineage>
</organism>
<dbReference type="InterPro" id="IPR018203">
    <property type="entry name" value="GDP_dissociation_inhibitor"/>
</dbReference>
<evidence type="ECO:0000256" key="1">
    <source>
        <dbReference type="ARBA" id="ARBA00005593"/>
    </source>
</evidence>
<dbReference type="GO" id="GO:0005093">
    <property type="term" value="F:Rab GDP-dissociation inhibitor activity"/>
    <property type="evidence" value="ECO:0007669"/>
    <property type="project" value="InterPro"/>
</dbReference>
<dbReference type="OrthoDB" id="9446342at2759"/>
<dbReference type="GO" id="GO:0007264">
    <property type="term" value="P:small GTPase-mediated signal transduction"/>
    <property type="evidence" value="ECO:0007669"/>
    <property type="project" value="InterPro"/>
</dbReference>
<dbReference type="SUPFAM" id="SSF51905">
    <property type="entry name" value="FAD/NAD(P)-binding domain"/>
    <property type="match status" value="2"/>
</dbReference>
<comment type="similarity">
    <text evidence="1 2">Belongs to the Rab GDI family.</text>
</comment>
<dbReference type="Gene3D" id="3.50.50.60">
    <property type="entry name" value="FAD/NAD(P)-binding domain"/>
    <property type="match status" value="2"/>
</dbReference>
<proteinExistence type="inferred from homology"/>
<dbReference type="InterPro" id="IPR036188">
    <property type="entry name" value="FAD/NAD-bd_sf"/>
</dbReference>
<dbReference type="InterPro" id="IPR000806">
    <property type="entry name" value="RabGDI"/>
</dbReference>
<dbReference type="Pfam" id="PF00996">
    <property type="entry name" value="GDI"/>
    <property type="match status" value="1"/>
</dbReference>
<dbReference type="Gene3D" id="1.10.405.10">
    <property type="entry name" value="Guanine Nucleotide Dissociation Inhibitor, domain 1"/>
    <property type="match status" value="1"/>
</dbReference>
<accession>A0A5J9VVM0</accession>
<evidence type="ECO:0000313" key="3">
    <source>
        <dbReference type="EMBL" id="TVU39691.1"/>
    </source>
</evidence>
<evidence type="ECO:0000313" key="4">
    <source>
        <dbReference type="Proteomes" id="UP000324897"/>
    </source>
</evidence>
<dbReference type="Gramene" id="TVU39691">
    <property type="protein sequence ID" value="TVU39691"/>
    <property type="gene ID" value="EJB05_13124"/>
</dbReference>
<keyword evidence="4" id="KW-1185">Reference proteome</keyword>
<dbReference type="AlphaFoldDB" id="A0A5J9VVM0"/>
<dbReference type="EMBL" id="RWGY01000007">
    <property type="protein sequence ID" value="TVU39691.1"/>
    <property type="molecule type" value="Genomic_DNA"/>
</dbReference>
<dbReference type="GO" id="GO:0005737">
    <property type="term" value="C:cytoplasm"/>
    <property type="evidence" value="ECO:0007669"/>
    <property type="project" value="TreeGrafter"/>
</dbReference>
<gene>
    <name evidence="3" type="ORF">EJB05_13124</name>
</gene>
<dbReference type="FunFam" id="3.50.50.60:FF:000587">
    <property type="entry name" value="Guanosine nucleotide diphosphate dissociation inhibitor"/>
    <property type="match status" value="1"/>
</dbReference>
<protein>
    <recommendedName>
        <fullName evidence="2">Guanosine nucleotide diphosphate dissociation inhibitor</fullName>
    </recommendedName>
</protein>
<dbReference type="GO" id="GO:0015031">
    <property type="term" value="P:protein transport"/>
    <property type="evidence" value="ECO:0007669"/>
    <property type="project" value="InterPro"/>
</dbReference>